<dbReference type="Proteomes" id="UP000886501">
    <property type="component" value="Unassembled WGS sequence"/>
</dbReference>
<name>A0ACB6ZD51_THEGA</name>
<proteinExistence type="predicted"/>
<sequence>MTLGSQRSAPLGPRTACPGVPYWLEKVTQRGSAAHNLDPTGYEVIRDVESCGDKGSSVTDDTRAIL</sequence>
<comment type="caution">
    <text evidence="1">The sequence shown here is derived from an EMBL/GenBank/DDBJ whole genome shotgun (WGS) entry which is preliminary data.</text>
</comment>
<gene>
    <name evidence="1" type="ORF">BDM02DRAFT_2684189</name>
</gene>
<protein>
    <submittedName>
        <fullName evidence="1">Uncharacterized protein</fullName>
    </submittedName>
</protein>
<keyword evidence="2" id="KW-1185">Reference proteome</keyword>
<dbReference type="EMBL" id="MU118033">
    <property type="protein sequence ID" value="KAF9647459.1"/>
    <property type="molecule type" value="Genomic_DNA"/>
</dbReference>
<evidence type="ECO:0000313" key="1">
    <source>
        <dbReference type="EMBL" id="KAF9647459.1"/>
    </source>
</evidence>
<evidence type="ECO:0000313" key="2">
    <source>
        <dbReference type="Proteomes" id="UP000886501"/>
    </source>
</evidence>
<reference evidence="1" key="1">
    <citation type="submission" date="2019-10" db="EMBL/GenBank/DDBJ databases">
        <authorList>
            <consortium name="DOE Joint Genome Institute"/>
            <person name="Kuo A."/>
            <person name="Miyauchi S."/>
            <person name="Kiss E."/>
            <person name="Drula E."/>
            <person name="Kohler A."/>
            <person name="Sanchez-Garcia M."/>
            <person name="Andreopoulos B."/>
            <person name="Barry K.W."/>
            <person name="Bonito G."/>
            <person name="Buee M."/>
            <person name="Carver A."/>
            <person name="Chen C."/>
            <person name="Cichocki N."/>
            <person name="Clum A."/>
            <person name="Culley D."/>
            <person name="Crous P.W."/>
            <person name="Fauchery L."/>
            <person name="Girlanda M."/>
            <person name="Hayes R."/>
            <person name="Keri Z."/>
            <person name="Labutti K."/>
            <person name="Lipzen A."/>
            <person name="Lombard V."/>
            <person name="Magnuson J."/>
            <person name="Maillard F."/>
            <person name="Morin E."/>
            <person name="Murat C."/>
            <person name="Nolan M."/>
            <person name="Ohm R."/>
            <person name="Pangilinan J."/>
            <person name="Pereira M."/>
            <person name="Perotto S."/>
            <person name="Peter M."/>
            <person name="Riley R."/>
            <person name="Sitrit Y."/>
            <person name="Stielow B."/>
            <person name="Szollosi G."/>
            <person name="Zifcakova L."/>
            <person name="Stursova M."/>
            <person name="Spatafora J.W."/>
            <person name="Tedersoo L."/>
            <person name="Vaario L.-M."/>
            <person name="Yamada A."/>
            <person name="Yan M."/>
            <person name="Wang P."/>
            <person name="Xu J."/>
            <person name="Bruns T."/>
            <person name="Baldrian P."/>
            <person name="Vilgalys R."/>
            <person name="Henrissat B."/>
            <person name="Grigoriev I.V."/>
            <person name="Hibbett D."/>
            <person name="Nagy L.G."/>
            <person name="Martin F.M."/>
        </authorList>
    </citation>
    <scope>NUCLEOTIDE SEQUENCE</scope>
    <source>
        <strain evidence="1">P2</strain>
    </source>
</reference>
<organism evidence="1 2">
    <name type="scientific">Thelephora ganbajun</name>
    <name type="common">Ganba fungus</name>
    <dbReference type="NCBI Taxonomy" id="370292"/>
    <lineage>
        <taxon>Eukaryota</taxon>
        <taxon>Fungi</taxon>
        <taxon>Dikarya</taxon>
        <taxon>Basidiomycota</taxon>
        <taxon>Agaricomycotina</taxon>
        <taxon>Agaricomycetes</taxon>
        <taxon>Thelephorales</taxon>
        <taxon>Thelephoraceae</taxon>
        <taxon>Thelephora</taxon>
    </lineage>
</organism>
<reference evidence="1" key="2">
    <citation type="journal article" date="2020" name="Nat. Commun.">
        <title>Large-scale genome sequencing of mycorrhizal fungi provides insights into the early evolution of symbiotic traits.</title>
        <authorList>
            <person name="Miyauchi S."/>
            <person name="Kiss E."/>
            <person name="Kuo A."/>
            <person name="Drula E."/>
            <person name="Kohler A."/>
            <person name="Sanchez-Garcia M."/>
            <person name="Morin E."/>
            <person name="Andreopoulos B."/>
            <person name="Barry K.W."/>
            <person name="Bonito G."/>
            <person name="Buee M."/>
            <person name="Carver A."/>
            <person name="Chen C."/>
            <person name="Cichocki N."/>
            <person name="Clum A."/>
            <person name="Culley D."/>
            <person name="Crous P.W."/>
            <person name="Fauchery L."/>
            <person name="Girlanda M."/>
            <person name="Hayes R.D."/>
            <person name="Keri Z."/>
            <person name="LaButti K."/>
            <person name="Lipzen A."/>
            <person name="Lombard V."/>
            <person name="Magnuson J."/>
            <person name="Maillard F."/>
            <person name="Murat C."/>
            <person name="Nolan M."/>
            <person name="Ohm R.A."/>
            <person name="Pangilinan J."/>
            <person name="Pereira M.F."/>
            <person name="Perotto S."/>
            <person name="Peter M."/>
            <person name="Pfister S."/>
            <person name="Riley R."/>
            <person name="Sitrit Y."/>
            <person name="Stielow J.B."/>
            <person name="Szollosi G."/>
            <person name="Zifcakova L."/>
            <person name="Stursova M."/>
            <person name="Spatafora J.W."/>
            <person name="Tedersoo L."/>
            <person name="Vaario L.M."/>
            <person name="Yamada A."/>
            <person name="Yan M."/>
            <person name="Wang P."/>
            <person name="Xu J."/>
            <person name="Bruns T."/>
            <person name="Baldrian P."/>
            <person name="Vilgalys R."/>
            <person name="Dunand C."/>
            <person name="Henrissat B."/>
            <person name="Grigoriev I.V."/>
            <person name="Hibbett D."/>
            <person name="Nagy L.G."/>
            <person name="Martin F.M."/>
        </authorList>
    </citation>
    <scope>NUCLEOTIDE SEQUENCE</scope>
    <source>
        <strain evidence="1">P2</strain>
    </source>
</reference>
<accession>A0ACB6ZD51</accession>